<dbReference type="SUPFAM" id="SSF53649">
    <property type="entry name" value="Alkaline phosphatase-like"/>
    <property type="match status" value="1"/>
</dbReference>
<dbReference type="Pfam" id="PF00884">
    <property type="entry name" value="Sulfatase"/>
    <property type="match status" value="1"/>
</dbReference>
<dbReference type="EMBL" id="CP017715">
    <property type="protein sequence ID" value="AOY88034.1"/>
    <property type="molecule type" value="Genomic_DNA"/>
</dbReference>
<evidence type="ECO:0000259" key="1">
    <source>
        <dbReference type="Pfam" id="PF00884"/>
    </source>
</evidence>
<dbReference type="RefSeq" id="WP_070968067.1">
    <property type="nucleotide sequence ID" value="NZ_CP017715.1"/>
</dbReference>
<dbReference type="InterPro" id="IPR017850">
    <property type="entry name" value="Alkaline_phosphatase_core_sf"/>
</dbReference>
<dbReference type="GO" id="GO:0005886">
    <property type="term" value="C:plasma membrane"/>
    <property type="evidence" value="ECO:0007669"/>
    <property type="project" value="UniProtKB-SubCell"/>
</dbReference>
<keyword evidence="3" id="KW-1185">Reference proteome</keyword>
<dbReference type="PANTHER" id="PTHR30443">
    <property type="entry name" value="INNER MEMBRANE PROTEIN"/>
    <property type="match status" value="1"/>
</dbReference>
<dbReference type="InterPro" id="IPR040423">
    <property type="entry name" value="PEA_transferase"/>
</dbReference>
<accession>A0A1D9GKI8</accession>
<proteinExistence type="predicted"/>
<dbReference type="Gene3D" id="3.40.720.10">
    <property type="entry name" value="Alkaline Phosphatase, subunit A"/>
    <property type="match status" value="1"/>
</dbReference>
<evidence type="ECO:0000313" key="2">
    <source>
        <dbReference type="EMBL" id="AOY88034.1"/>
    </source>
</evidence>
<dbReference type="InterPro" id="IPR000917">
    <property type="entry name" value="Sulfatase_N"/>
</dbReference>
<dbReference type="GO" id="GO:0009244">
    <property type="term" value="P:lipopolysaccharide core region biosynthetic process"/>
    <property type="evidence" value="ECO:0007669"/>
    <property type="project" value="TreeGrafter"/>
</dbReference>
<feature type="domain" description="Sulfatase N-terminal" evidence="1">
    <location>
        <begin position="8"/>
        <end position="295"/>
    </location>
</feature>
<organism evidence="2 3">
    <name type="scientific">Marinobacter salinus</name>
    <dbReference type="NCBI Taxonomy" id="1874317"/>
    <lineage>
        <taxon>Bacteria</taxon>
        <taxon>Pseudomonadati</taxon>
        <taxon>Pseudomonadota</taxon>
        <taxon>Gammaproteobacteria</taxon>
        <taxon>Pseudomonadales</taxon>
        <taxon>Marinobacteraceae</taxon>
        <taxon>Marinobacter</taxon>
    </lineage>
</organism>
<dbReference type="GO" id="GO:0016776">
    <property type="term" value="F:phosphotransferase activity, phosphate group as acceptor"/>
    <property type="evidence" value="ECO:0007669"/>
    <property type="project" value="TreeGrafter"/>
</dbReference>
<evidence type="ECO:0000313" key="3">
    <source>
        <dbReference type="Proteomes" id="UP000177445"/>
    </source>
</evidence>
<gene>
    <name evidence="2" type="ORF">BKP64_07540</name>
</gene>
<dbReference type="KEGG" id="msq:BKP64_07540"/>
<sequence length="346" mass="38647">MESQVEKIVLIVDESIRADILGINGYGKGTTPYLRSVETGLINFGLAASASNCSDYSNLILRTGIRKGAIPDHDQMSLKTPSIWQLTKRAGYYNVYLDAQSAEEWGNYQNFMNKQEATFIDELLRLRQGVAYESDGVARDKLIDLLKQPGKVFIMLNKYGIHFPYFRSYPPESIIFTPALGPGEPMNDREKSLNSFMNGIRWSVDDWFKGLLSESGEFGNYVIIYTSDHGQNIVDDGTLATHCRPRANRFEGIVPMMVFASDAATLERLKAAQAEGYDRTSHFQVFPTLIKLAGYNGAWVKSHYGASLGEPLGSSPEFFVGDVHGRGSVRNWVSIFPNGIENDQRP</sequence>
<dbReference type="OrthoDB" id="9786870at2"/>
<dbReference type="PANTHER" id="PTHR30443:SF0">
    <property type="entry name" value="PHOSPHOETHANOLAMINE TRANSFERASE EPTA"/>
    <property type="match status" value="1"/>
</dbReference>
<name>A0A1D9GKI8_9GAMM</name>
<dbReference type="AlphaFoldDB" id="A0A1D9GKI8"/>
<protein>
    <recommendedName>
        <fullName evidence="1">Sulfatase N-terminal domain-containing protein</fullName>
    </recommendedName>
</protein>
<reference evidence="2 3" key="1">
    <citation type="submission" date="2016-10" db="EMBL/GenBank/DDBJ databases">
        <title>Marinobacter salinus sp. nov., a moderately halophilic bacterium isolated from a tidal flat environment.</title>
        <authorList>
            <person name="Park S.-J."/>
        </authorList>
    </citation>
    <scope>NUCLEOTIDE SEQUENCE [LARGE SCALE GENOMIC DNA]</scope>
    <source>
        <strain evidence="2 3">Hb8</strain>
    </source>
</reference>
<dbReference type="Proteomes" id="UP000177445">
    <property type="component" value="Chromosome"/>
</dbReference>
<dbReference type="STRING" id="1874317.BKP64_07540"/>